<feature type="compositionally biased region" description="Polar residues" evidence="1">
    <location>
        <begin position="41"/>
        <end position="50"/>
    </location>
</feature>
<feature type="region of interest" description="Disordered" evidence="1">
    <location>
        <begin position="1"/>
        <end position="52"/>
    </location>
</feature>
<feature type="compositionally biased region" description="Basic residues" evidence="1">
    <location>
        <begin position="1"/>
        <end position="11"/>
    </location>
</feature>
<reference evidence="2 3" key="1">
    <citation type="journal article" date="2015" name="Parasitol. Res.">
        <title>Viruses in close associations with free-living amoebae.</title>
        <authorList>
            <person name="Scheid P."/>
        </authorList>
    </citation>
    <scope>NUCLEOTIDE SEQUENCE [LARGE SCALE GENOMIC DNA]</scope>
    <source>
        <strain evidence="2">KlaHel</strain>
    </source>
</reference>
<proteinExistence type="predicted"/>
<evidence type="ECO:0000313" key="2">
    <source>
        <dbReference type="EMBL" id="AJF97130.1"/>
    </source>
</evidence>
<feature type="compositionally biased region" description="Basic and acidic residues" evidence="1">
    <location>
        <begin position="25"/>
        <end position="40"/>
    </location>
</feature>
<evidence type="ECO:0000256" key="1">
    <source>
        <dbReference type="SAM" id="MobiDB-lite"/>
    </source>
</evidence>
<sequence>MATRHKTKTSRNPRPPGSHNKHRQDKWCEQKGTRTAKQESTKMSNESGTSYMPDVEAKVQEPGPSQVKTFHIFCFTNANNKQCSYATPEDAVPDPADVFSPERWEQIQSILQKFEKGNATLALAMKKQNPLGGLSDD</sequence>
<name>A0A0B5J5Z3_9VIRU</name>
<protein>
    <submittedName>
        <fullName evidence="2">Uncharacterized protein</fullName>
    </submittedName>
</protein>
<dbReference type="RefSeq" id="YP_009119365.1">
    <property type="nucleotide sequence ID" value="NC_026440.1"/>
</dbReference>
<dbReference type="Proteomes" id="UP000202511">
    <property type="component" value="Segment"/>
</dbReference>
<evidence type="ECO:0000313" key="3">
    <source>
        <dbReference type="Proteomes" id="UP000202511"/>
    </source>
</evidence>
<organism evidence="2 3">
    <name type="scientific">Pandoravirus inopinatum</name>
    <dbReference type="NCBI Taxonomy" id="1605721"/>
    <lineage>
        <taxon>Viruses</taxon>
        <taxon>Pandoravirus</taxon>
    </lineage>
</organism>
<accession>A0A0B5J5Z3</accession>
<dbReference type="KEGG" id="vg:23462047"/>
<dbReference type="GeneID" id="23462047"/>
<dbReference type="EMBL" id="KP136319">
    <property type="protein sequence ID" value="AJF97130.1"/>
    <property type="molecule type" value="Genomic_DNA"/>
</dbReference>